<sequence>MILFKYYGPGPGLAALRSRKLGFSTPAHFNDPFELTALSNGDGPLSKQNMLRQKIEQLKEQVVILSLTRSPSNPLMWAHYGQQHTGMVIAYEVGGLFLNSPEYNLVPADAGDVIYTHTKSPFLLTPETMEVLDRVYQQGFGAPGETTFEQQALARRLFLTKHASWVYEEEVRIVKIAANLFRSQAEVWEDLNCRYRIGDELPDGLHLFEPKVPIHSVYLGAKNTMLEEPNIKSELANLGCPILKQEVSNTSWQLEDKLVIPAVMA</sequence>
<dbReference type="EMBL" id="BKBW01000009">
    <property type="protein sequence ID" value="GEQ77029.1"/>
    <property type="molecule type" value="Genomic_DNA"/>
</dbReference>
<dbReference type="Pfam" id="PF11185">
    <property type="entry name" value="DUF2971"/>
    <property type="match status" value="1"/>
</dbReference>
<evidence type="ECO:0008006" key="3">
    <source>
        <dbReference type="Google" id="ProtNLM"/>
    </source>
</evidence>
<comment type="caution">
    <text evidence="1">The sequence shown here is derived from an EMBL/GenBank/DDBJ whole genome shotgun (WGS) entry which is preliminary data.</text>
</comment>
<evidence type="ECO:0000313" key="2">
    <source>
        <dbReference type="Proteomes" id="UP000323105"/>
    </source>
</evidence>
<accession>A0A5A7MJI2</accession>
<dbReference type="RefSeq" id="WP_149356577.1">
    <property type="nucleotide sequence ID" value="NZ_BKBW01000009.1"/>
</dbReference>
<dbReference type="Proteomes" id="UP000323105">
    <property type="component" value="Unassembled WGS sequence"/>
</dbReference>
<gene>
    <name evidence="1" type="ORF">CTTA_4034</name>
</gene>
<reference evidence="1 2" key="1">
    <citation type="journal article" date="2019" name="Microbiol. Resour. Announc.">
        <title>Draft Genome Sequence of Comamonas testosteroni TA441, a Bacterium That Has a Cryptic Phenol Degradation Gene Cluster.</title>
        <authorList>
            <person name="Arai H."/>
            <person name="Ishii M."/>
        </authorList>
    </citation>
    <scope>NUCLEOTIDE SEQUENCE [LARGE SCALE GENOMIC DNA]</scope>
    <source>
        <strain evidence="1 2">TA441</strain>
    </source>
</reference>
<proteinExistence type="predicted"/>
<dbReference type="AlphaFoldDB" id="A0A5A7MJI2"/>
<organism evidence="1 2">
    <name type="scientific">Comamonas testosteroni</name>
    <name type="common">Pseudomonas testosteroni</name>
    <dbReference type="NCBI Taxonomy" id="285"/>
    <lineage>
        <taxon>Bacteria</taxon>
        <taxon>Pseudomonadati</taxon>
        <taxon>Pseudomonadota</taxon>
        <taxon>Betaproteobacteria</taxon>
        <taxon>Burkholderiales</taxon>
        <taxon>Comamonadaceae</taxon>
        <taxon>Comamonas</taxon>
    </lineage>
</organism>
<name>A0A5A7MJI2_COMTE</name>
<protein>
    <recommendedName>
        <fullName evidence="3">DUF2971 domain-containing protein</fullName>
    </recommendedName>
</protein>
<dbReference type="InterPro" id="IPR021352">
    <property type="entry name" value="DUF2971"/>
</dbReference>
<evidence type="ECO:0000313" key="1">
    <source>
        <dbReference type="EMBL" id="GEQ77029.1"/>
    </source>
</evidence>